<keyword evidence="1" id="KW-0732">Signal</keyword>
<reference evidence="2" key="1">
    <citation type="submission" date="2022-02" db="EMBL/GenBank/DDBJ databases">
        <title>Crop Bioprotection Bacillus Genome Sequencing.</title>
        <authorList>
            <person name="Dunlap C."/>
        </authorList>
    </citation>
    <scope>NUCLEOTIDE SEQUENCE</scope>
    <source>
        <strain evidence="2">CK3O2B-54A</strain>
    </source>
</reference>
<dbReference type="EMBL" id="JALAQA010000005">
    <property type="protein sequence ID" value="MCY8509750.1"/>
    <property type="molecule type" value="Genomic_DNA"/>
</dbReference>
<proteinExistence type="predicted"/>
<feature type="signal peptide" evidence="1">
    <location>
        <begin position="1"/>
        <end position="28"/>
    </location>
</feature>
<dbReference type="RefSeq" id="WP_019260087.1">
    <property type="nucleotide sequence ID" value="NZ_JALAQA010000005.1"/>
</dbReference>
<evidence type="ECO:0000256" key="1">
    <source>
        <dbReference type="SAM" id="SignalP"/>
    </source>
</evidence>
<dbReference type="AlphaFoldDB" id="A0AAP3CS61"/>
<accession>A0AAP3CS61</accession>
<evidence type="ECO:0000313" key="2">
    <source>
        <dbReference type="EMBL" id="MCY8509750.1"/>
    </source>
</evidence>
<protein>
    <submittedName>
        <fullName evidence="2">Uncharacterized protein</fullName>
    </submittedName>
</protein>
<dbReference type="Proteomes" id="UP001075387">
    <property type="component" value="Unassembled WGS sequence"/>
</dbReference>
<organism evidence="2 3">
    <name type="scientific">Bacillus mojavensis</name>
    <dbReference type="NCBI Taxonomy" id="72360"/>
    <lineage>
        <taxon>Bacteria</taxon>
        <taxon>Bacillati</taxon>
        <taxon>Bacillota</taxon>
        <taxon>Bacilli</taxon>
        <taxon>Bacillales</taxon>
        <taxon>Bacillaceae</taxon>
        <taxon>Bacillus</taxon>
    </lineage>
</organism>
<evidence type="ECO:0000313" key="3">
    <source>
        <dbReference type="Proteomes" id="UP001075387"/>
    </source>
</evidence>
<feature type="chain" id="PRO_5042816995" evidence="1">
    <location>
        <begin position="29"/>
        <end position="124"/>
    </location>
</feature>
<gene>
    <name evidence="2" type="ORF">MOD07_09345</name>
</gene>
<comment type="caution">
    <text evidence="2">The sequence shown here is derived from an EMBL/GenBank/DDBJ whole genome shotgun (WGS) entry which is preliminary data.</text>
</comment>
<name>A0AAP3CS61_BACMO</name>
<sequence>MKRKLLMTIGSLSMASSLFLGFSNSAVAASSSDAILLSAGSAYTGYVDGAHGYGRWTVQSNSSTATGILYEKCGSTAEKSIGQPLVAENGKSASGSAYMQGGCKYRVLLSAGSGGGKAYIRNTN</sequence>